<evidence type="ECO:0000259" key="9">
    <source>
        <dbReference type="PROSITE" id="PS50290"/>
    </source>
</evidence>
<dbReference type="Gene3D" id="1.10.1070.11">
    <property type="entry name" value="Phosphatidylinositol 3-/4-kinase, catalytic domain"/>
    <property type="match status" value="1"/>
</dbReference>
<dbReference type="PANTHER" id="PTHR10048:SF111">
    <property type="entry name" value="PHOSPHATIDYLINOSITOL 3-KINASE AGE-1"/>
    <property type="match status" value="1"/>
</dbReference>
<dbReference type="InterPro" id="IPR016024">
    <property type="entry name" value="ARM-type_fold"/>
</dbReference>
<dbReference type="InterPro" id="IPR042236">
    <property type="entry name" value="PI3K_accessory_sf"/>
</dbReference>
<dbReference type="SUPFAM" id="SSF48371">
    <property type="entry name" value="ARM repeat"/>
    <property type="match status" value="1"/>
</dbReference>
<dbReference type="SUPFAM" id="SSF56112">
    <property type="entry name" value="Protein kinase-like (PK-like)"/>
    <property type="match status" value="1"/>
</dbReference>
<dbReference type="PROSITE" id="PS51547">
    <property type="entry name" value="C2_PI3K"/>
    <property type="match status" value="1"/>
</dbReference>
<dbReference type="SMART" id="SM00145">
    <property type="entry name" value="PI3Ka"/>
    <property type="match status" value="1"/>
</dbReference>
<dbReference type="PROSITE" id="PS50290">
    <property type="entry name" value="PI3_4_KINASE_3"/>
    <property type="match status" value="1"/>
</dbReference>
<dbReference type="InterPro" id="IPR035892">
    <property type="entry name" value="C2_domain_sf"/>
</dbReference>
<feature type="domain" description="PI3K-ABD" evidence="10">
    <location>
        <begin position="85"/>
        <end position="181"/>
    </location>
</feature>
<dbReference type="SUPFAM" id="SSF54236">
    <property type="entry name" value="Ubiquitin-like"/>
    <property type="match status" value="1"/>
</dbReference>
<dbReference type="InterPro" id="IPR036940">
    <property type="entry name" value="PI3/4_kinase_cat_sf"/>
</dbReference>
<feature type="domain" description="C2 PI3K-type" evidence="13">
    <location>
        <begin position="417"/>
        <end position="620"/>
    </location>
</feature>
<dbReference type="GO" id="GO:0016477">
    <property type="term" value="P:cell migration"/>
    <property type="evidence" value="ECO:0007669"/>
    <property type="project" value="TreeGrafter"/>
</dbReference>
<dbReference type="InterPro" id="IPR001263">
    <property type="entry name" value="PI3K_accessory_dom"/>
</dbReference>
<feature type="domain" description="PIK helical" evidence="11">
    <location>
        <begin position="646"/>
        <end position="832"/>
    </location>
</feature>
<evidence type="ECO:0000256" key="6">
    <source>
        <dbReference type="ARBA" id="ARBA00022840"/>
    </source>
</evidence>
<dbReference type="FunFam" id="3.30.1010.10:FF:000001">
    <property type="entry name" value="Phosphatidylinositol 4-phosphate 3-kinase C2 domain-containing subunit beta"/>
    <property type="match status" value="1"/>
</dbReference>
<comment type="caution">
    <text evidence="14">The sequence shown here is derived from an EMBL/GenBank/DDBJ whole genome shotgun (WGS) entry which is preliminary data.</text>
</comment>
<evidence type="ECO:0000259" key="11">
    <source>
        <dbReference type="PROSITE" id="PS51545"/>
    </source>
</evidence>
<dbReference type="GO" id="GO:0043491">
    <property type="term" value="P:phosphatidylinositol 3-kinase/protein kinase B signal transduction"/>
    <property type="evidence" value="ECO:0007669"/>
    <property type="project" value="TreeGrafter"/>
</dbReference>
<dbReference type="GO" id="GO:0048015">
    <property type="term" value="P:phosphatidylinositol-mediated signaling"/>
    <property type="evidence" value="ECO:0007669"/>
    <property type="project" value="TreeGrafter"/>
</dbReference>
<dbReference type="GO" id="GO:0005737">
    <property type="term" value="C:cytoplasm"/>
    <property type="evidence" value="ECO:0007669"/>
    <property type="project" value="TreeGrafter"/>
</dbReference>
<comment type="catalytic activity">
    <reaction evidence="1">
        <text>a 1,2-diacyl-sn-glycero-3-phospho-(1D-myo-inositol) + ATP = a 1,2-diacyl-sn-glycero-3-phospho-(1D-myo-inositol-3-phosphate) + ADP + H(+)</text>
        <dbReference type="Rhea" id="RHEA:12709"/>
        <dbReference type="ChEBI" id="CHEBI:15378"/>
        <dbReference type="ChEBI" id="CHEBI:30616"/>
        <dbReference type="ChEBI" id="CHEBI:57880"/>
        <dbReference type="ChEBI" id="CHEBI:58088"/>
        <dbReference type="ChEBI" id="CHEBI:456216"/>
        <dbReference type="EC" id="2.7.1.137"/>
    </reaction>
</comment>
<sequence length="1208" mass="137691">MLTSGSCNGLSRARSGSSRCDFVGLDPSPSPVPSHSESRRPSQAVNSVLQALHDEWNDRPRPLLVEAEAHMLVSTSFDAVKWVELSGTGDRLALTVVFPWMLTTVRCGSDLTLGQFKQELFDTLKKMSVPNYSMEPSDYVFCALTQSLGEKEDLFDEEASLGWLLHSLTQPFPLLFLHIPDGLKQEKELASTIGRAIGRPLSELEAKLSEELKQARVDLFNETEVAHLCRGQTGFEHFAFPEEIQAVNVDECAPRELINKIASSNLRYQLYFRSAEDEENNVDKDCIAVDVDFDVNYTPHGLISKAMGYLQSSEEEEWRTLLESHNPSDFLLQIVAQKKFLTGNKRHLIMYAGVRTLLEDYRIPKFVVRRRSIVLRDYPPPQPMYKPSYVRARESRCGTDEISRGSSEDDVMSLWEIDDFFHLRPISCTNLLSNDPGMHVYAAFMVVVGNSVIARAKSALIPAYNPRWMEKTVSFLHLYMKDLPCSALLCMSLVGATETRQAKKIKEKQRRRDSIRVKEGEKEKEKKGGSREMTKEEEEDDWKKDLDGYERQAIGWVNMPIFDWKGELMQGMINASLWPGAGPGAIAENHFVAVDGPIGMNPAKIKECCRLVFDTPIRKKKVVPPTERAFETFLDTQFKYGGIPRRPPVQQKGAPSYEKLEGILRRHQLGERMSGEEEEFVWGMRTSIQANKPSALILLVDNALTWKKREHFADLYDMLSKWPRLDIGSAFSLLDNRYMDARVREVVVAQIAEQLDNSSFPLYILPMIQALKQEQRCSSALSSLLLKRALQDYRIGQKLFWLLRSELSNLEDVFEKQIQYRLALLIEAYLRGNPEHLKIIVRQVDMVERLAKVSVAVKAYSDKDAATRRLREELKAQQSSLEFIDSPLDPTSYLGEIMIDRCKVLGSAKMPLRLTWTNTAPLAWTFAPVYEIIFKNGDDLRQDMLVLQMLEVMDSIWKKHKLDCCLCVYPVLPMGTKIGMIGVVQDCSTIMEVQSKSGRFGGVSGYINTMNTLDSQSVNNYLRTSFPVTKDYLECVDRFLMSCVAYSVATYVMGIKDRHNDNIMMTTDGRLFHIDFGHILGHGKTKLGIQRDRTPFVLTEHIVTVIVKGAKGGREMHEMNKFKQLTIDAYAYLWEYRTLFLSLFSMMRSMKLPELSTEADLEYLKFALCVNTDDRGAAESFFAQVFEDALKSSWSTKTNWFFHSVKHA</sequence>
<dbReference type="Gene3D" id="3.30.1010.10">
    <property type="entry name" value="Phosphatidylinositol 3-kinase Catalytic Subunit, Chain A, domain 4"/>
    <property type="match status" value="1"/>
</dbReference>
<dbReference type="InterPro" id="IPR000341">
    <property type="entry name" value="PI3K_Ras-bd_dom"/>
</dbReference>
<organism evidence="14 15">
    <name type="scientific">Pristionchus fissidentatus</name>
    <dbReference type="NCBI Taxonomy" id="1538716"/>
    <lineage>
        <taxon>Eukaryota</taxon>
        <taxon>Metazoa</taxon>
        <taxon>Ecdysozoa</taxon>
        <taxon>Nematoda</taxon>
        <taxon>Chromadorea</taxon>
        <taxon>Rhabditida</taxon>
        <taxon>Rhabditina</taxon>
        <taxon>Diplogasteromorpha</taxon>
        <taxon>Diplogasteroidea</taxon>
        <taxon>Neodiplogasteridae</taxon>
        <taxon>Pristionchus</taxon>
    </lineage>
</organism>
<dbReference type="Pfam" id="PF02192">
    <property type="entry name" value="PI3K_p85B"/>
    <property type="match status" value="1"/>
</dbReference>
<dbReference type="InterPro" id="IPR003113">
    <property type="entry name" value="PI3K_ABD"/>
</dbReference>
<evidence type="ECO:0000256" key="4">
    <source>
        <dbReference type="ARBA" id="ARBA00022741"/>
    </source>
</evidence>
<dbReference type="InterPro" id="IPR029071">
    <property type="entry name" value="Ubiquitin-like_domsf"/>
</dbReference>
<evidence type="ECO:0000259" key="13">
    <source>
        <dbReference type="PROSITE" id="PS51547"/>
    </source>
</evidence>
<dbReference type="PANTHER" id="PTHR10048">
    <property type="entry name" value="PHOSPHATIDYLINOSITOL KINASE"/>
    <property type="match status" value="1"/>
</dbReference>
<evidence type="ECO:0000256" key="7">
    <source>
        <dbReference type="PROSITE-ProRule" id="PRU00880"/>
    </source>
</evidence>
<dbReference type="InterPro" id="IPR000403">
    <property type="entry name" value="PI3/4_kinase_cat_dom"/>
</dbReference>
<feature type="compositionally biased region" description="Polar residues" evidence="8">
    <location>
        <begin position="1"/>
        <end position="18"/>
    </location>
</feature>
<dbReference type="SUPFAM" id="SSF49562">
    <property type="entry name" value="C2 domain (Calcium/lipid-binding domain, CaLB)"/>
    <property type="match status" value="1"/>
</dbReference>
<dbReference type="SMART" id="SM00143">
    <property type="entry name" value="PI3K_p85B"/>
    <property type="match status" value="1"/>
</dbReference>
<dbReference type="PROSITE" id="PS51546">
    <property type="entry name" value="PI3K_RBD"/>
    <property type="match status" value="1"/>
</dbReference>
<accession>A0AAV5V8R6</accession>
<comment type="similarity">
    <text evidence="7">Belongs to the PI3/PI4-kinase family.</text>
</comment>
<keyword evidence="5" id="KW-0418">Kinase</keyword>
<name>A0AAV5V8R6_9BILA</name>
<dbReference type="GO" id="GO:0035005">
    <property type="term" value="F:1-phosphatidylinositol-4-phosphate 3-kinase activity"/>
    <property type="evidence" value="ECO:0007669"/>
    <property type="project" value="TreeGrafter"/>
</dbReference>
<feature type="domain" description="PI3K/PI4K catalytic" evidence="9">
    <location>
        <begin position="898"/>
        <end position="1193"/>
    </location>
</feature>
<evidence type="ECO:0000259" key="10">
    <source>
        <dbReference type="PROSITE" id="PS51544"/>
    </source>
</evidence>
<keyword evidence="4" id="KW-0547">Nucleotide-binding</keyword>
<keyword evidence="6" id="KW-0067">ATP-binding</keyword>
<dbReference type="GO" id="GO:0016303">
    <property type="term" value="F:1-phosphatidylinositol-3-kinase activity"/>
    <property type="evidence" value="ECO:0007669"/>
    <property type="project" value="UniProtKB-EC"/>
</dbReference>
<evidence type="ECO:0000256" key="1">
    <source>
        <dbReference type="ARBA" id="ARBA00001498"/>
    </source>
</evidence>
<feature type="region of interest" description="Disordered" evidence="8">
    <location>
        <begin position="504"/>
        <end position="542"/>
    </location>
</feature>
<dbReference type="Pfam" id="PF00792">
    <property type="entry name" value="PI3K_C2"/>
    <property type="match status" value="1"/>
</dbReference>
<proteinExistence type="inferred from homology"/>
<feature type="region of interest" description="Disordered" evidence="8">
    <location>
        <begin position="1"/>
        <end position="41"/>
    </location>
</feature>
<dbReference type="Pfam" id="PF00454">
    <property type="entry name" value="PI3_PI4_kinase"/>
    <property type="match status" value="1"/>
</dbReference>
<dbReference type="Gene3D" id="1.25.40.70">
    <property type="entry name" value="Phosphatidylinositol 3-kinase, accessory domain (PIK)"/>
    <property type="match status" value="1"/>
</dbReference>
<dbReference type="InterPro" id="IPR002420">
    <property type="entry name" value="PI3K-type_C2_dom"/>
</dbReference>
<dbReference type="GO" id="GO:0005886">
    <property type="term" value="C:plasma membrane"/>
    <property type="evidence" value="ECO:0007669"/>
    <property type="project" value="TreeGrafter"/>
</dbReference>
<dbReference type="PROSITE" id="PS51545">
    <property type="entry name" value="PIK_HELICAL"/>
    <property type="match status" value="1"/>
</dbReference>
<evidence type="ECO:0000256" key="8">
    <source>
        <dbReference type="SAM" id="MobiDB-lite"/>
    </source>
</evidence>
<protein>
    <recommendedName>
        <fullName evidence="2">phosphatidylinositol 3-kinase</fullName>
        <ecNumber evidence="2">2.7.1.137</ecNumber>
    </recommendedName>
</protein>
<keyword evidence="15" id="KW-1185">Reference proteome</keyword>
<dbReference type="GO" id="GO:0005524">
    <property type="term" value="F:ATP binding"/>
    <property type="evidence" value="ECO:0007669"/>
    <property type="project" value="UniProtKB-KW"/>
</dbReference>
<dbReference type="Gene3D" id="2.60.40.150">
    <property type="entry name" value="C2 domain"/>
    <property type="match status" value="1"/>
</dbReference>
<evidence type="ECO:0000313" key="14">
    <source>
        <dbReference type="EMBL" id="GMT15182.1"/>
    </source>
</evidence>
<dbReference type="SMART" id="SM00146">
    <property type="entry name" value="PI3Kc"/>
    <property type="match status" value="1"/>
</dbReference>
<evidence type="ECO:0000259" key="12">
    <source>
        <dbReference type="PROSITE" id="PS51546"/>
    </source>
</evidence>
<dbReference type="InterPro" id="IPR015433">
    <property type="entry name" value="PI3/4_kinase"/>
</dbReference>
<evidence type="ECO:0000256" key="5">
    <source>
        <dbReference type="ARBA" id="ARBA00022777"/>
    </source>
</evidence>
<dbReference type="PROSITE" id="PS00915">
    <property type="entry name" value="PI3_4_KINASE_1"/>
    <property type="match status" value="1"/>
</dbReference>
<dbReference type="Gene3D" id="3.10.20.770">
    <property type="match status" value="1"/>
</dbReference>
<dbReference type="PROSITE" id="PS00916">
    <property type="entry name" value="PI3_4_KINASE_2"/>
    <property type="match status" value="1"/>
</dbReference>
<evidence type="ECO:0000256" key="2">
    <source>
        <dbReference type="ARBA" id="ARBA00012073"/>
    </source>
</evidence>
<feature type="compositionally biased region" description="Basic and acidic residues" evidence="8">
    <location>
        <begin position="510"/>
        <end position="534"/>
    </location>
</feature>
<dbReference type="InterPro" id="IPR011009">
    <property type="entry name" value="Kinase-like_dom_sf"/>
</dbReference>
<evidence type="ECO:0000313" key="15">
    <source>
        <dbReference type="Proteomes" id="UP001432322"/>
    </source>
</evidence>
<dbReference type="GO" id="GO:0005942">
    <property type="term" value="C:phosphatidylinositol 3-kinase complex"/>
    <property type="evidence" value="ECO:0007669"/>
    <property type="project" value="TreeGrafter"/>
</dbReference>
<evidence type="ECO:0000256" key="3">
    <source>
        <dbReference type="ARBA" id="ARBA00022679"/>
    </source>
</evidence>
<keyword evidence="3" id="KW-0808">Transferase</keyword>
<dbReference type="Proteomes" id="UP001432322">
    <property type="component" value="Unassembled WGS sequence"/>
</dbReference>
<dbReference type="AlphaFoldDB" id="A0AAV5V8R6"/>
<dbReference type="EC" id="2.7.1.137" evidence="2"/>
<dbReference type="InterPro" id="IPR018936">
    <property type="entry name" value="PI3/4_kinase_CS"/>
</dbReference>
<dbReference type="PROSITE" id="PS51544">
    <property type="entry name" value="PI3K_ABD"/>
    <property type="match status" value="1"/>
</dbReference>
<feature type="domain" description="PI3K-RBD" evidence="12">
    <location>
        <begin position="263"/>
        <end position="370"/>
    </location>
</feature>
<reference evidence="14" key="1">
    <citation type="submission" date="2023-10" db="EMBL/GenBank/DDBJ databases">
        <title>Genome assembly of Pristionchus species.</title>
        <authorList>
            <person name="Yoshida K."/>
            <person name="Sommer R.J."/>
        </authorList>
    </citation>
    <scope>NUCLEOTIDE SEQUENCE</scope>
    <source>
        <strain evidence="14">RS5133</strain>
    </source>
</reference>
<dbReference type="Pfam" id="PF00613">
    <property type="entry name" value="PI3Ka"/>
    <property type="match status" value="1"/>
</dbReference>
<dbReference type="EMBL" id="BTSY01000002">
    <property type="protein sequence ID" value="GMT15182.1"/>
    <property type="molecule type" value="Genomic_DNA"/>
</dbReference>
<gene>
    <name evidence="14" type="ORF">PFISCL1PPCAC_6479</name>
</gene>